<dbReference type="Pfam" id="PF03398">
    <property type="entry name" value="Ist1"/>
    <property type="match status" value="1"/>
</dbReference>
<dbReference type="GO" id="GO:0005635">
    <property type="term" value="C:nuclear envelope"/>
    <property type="evidence" value="ECO:0007669"/>
    <property type="project" value="UniProtKB-SubCell"/>
</dbReference>
<feature type="region of interest" description="Disordered" evidence="17">
    <location>
        <begin position="243"/>
        <end position="339"/>
    </location>
</feature>
<dbReference type="PANTHER" id="PTHR12161:SF5">
    <property type="entry name" value="IST1 HOMOLOG"/>
    <property type="match status" value="1"/>
</dbReference>
<comment type="subcellular location">
    <subcellularLocation>
        <location evidence="3">Cytoplasm</location>
        <location evidence="3">Cytoskeleton</location>
        <location evidence="3">Microtubule organizing center</location>
        <location evidence="3">Centrosome</location>
    </subcellularLocation>
    <subcellularLocation>
        <location evidence="4">Cytoplasmic vesicle</location>
    </subcellularLocation>
    <subcellularLocation>
        <location evidence="1">Midbody</location>
    </subcellularLocation>
    <subcellularLocation>
        <location evidence="2">Nucleus envelope</location>
    </subcellularLocation>
</comment>
<organism evidence="18 19">
    <name type="scientific">Pomacea canaliculata</name>
    <name type="common">Golden apple snail</name>
    <dbReference type="NCBI Taxonomy" id="400727"/>
    <lineage>
        <taxon>Eukaryota</taxon>
        <taxon>Metazoa</taxon>
        <taxon>Spiralia</taxon>
        <taxon>Lophotrochozoa</taxon>
        <taxon>Mollusca</taxon>
        <taxon>Gastropoda</taxon>
        <taxon>Caenogastropoda</taxon>
        <taxon>Architaenioglossa</taxon>
        <taxon>Ampullarioidea</taxon>
        <taxon>Ampullariidae</taxon>
        <taxon>Pomacea</taxon>
    </lineage>
</organism>
<evidence type="ECO:0000313" key="19">
    <source>
        <dbReference type="Proteomes" id="UP000245119"/>
    </source>
</evidence>
<feature type="region of interest" description="Disordered" evidence="17">
    <location>
        <begin position="202"/>
        <end position="228"/>
    </location>
</feature>
<dbReference type="InterPro" id="IPR042277">
    <property type="entry name" value="IST1-like"/>
</dbReference>
<reference evidence="18 19" key="1">
    <citation type="submission" date="2018-04" db="EMBL/GenBank/DDBJ databases">
        <title>The genome of golden apple snail Pomacea canaliculata provides insight into stress tolerance and invasive adaptation.</title>
        <authorList>
            <person name="Liu C."/>
            <person name="Liu B."/>
            <person name="Ren Y."/>
            <person name="Zhang Y."/>
            <person name="Wang H."/>
            <person name="Li S."/>
            <person name="Jiang F."/>
            <person name="Yin L."/>
            <person name="Zhang G."/>
            <person name="Qian W."/>
            <person name="Fan W."/>
        </authorList>
    </citation>
    <scope>NUCLEOTIDE SEQUENCE [LARGE SCALE GENOMIC DNA]</scope>
    <source>
        <strain evidence="18">SZHN2017</strain>
        <tissue evidence="18">Muscle</tissue>
    </source>
</reference>
<dbReference type="InterPro" id="IPR005061">
    <property type="entry name" value="Ist1"/>
</dbReference>
<evidence type="ECO:0000313" key="18">
    <source>
        <dbReference type="EMBL" id="PVD28818.1"/>
    </source>
</evidence>
<evidence type="ECO:0000256" key="7">
    <source>
        <dbReference type="ARBA" id="ARBA00022490"/>
    </source>
</evidence>
<proteinExistence type="inferred from homology"/>
<dbReference type="OMA" id="PQPMNFP"/>
<keyword evidence="10" id="KW-0206">Cytoskeleton</keyword>
<evidence type="ECO:0000256" key="3">
    <source>
        <dbReference type="ARBA" id="ARBA00004300"/>
    </source>
</evidence>
<protein>
    <recommendedName>
        <fullName evidence="6">IST1 homolog</fullName>
    </recommendedName>
    <alternativeName>
        <fullName evidence="14">Charged multivesicular body protein 8</fullName>
    </alternativeName>
</protein>
<evidence type="ECO:0000256" key="14">
    <source>
        <dbReference type="ARBA" id="ARBA00032374"/>
    </source>
</evidence>
<dbReference type="STRING" id="400727.A0A2T7P5X9"/>
<evidence type="ECO:0000256" key="16">
    <source>
        <dbReference type="ARBA" id="ARBA00046920"/>
    </source>
</evidence>
<evidence type="ECO:0000256" key="4">
    <source>
        <dbReference type="ARBA" id="ARBA00004541"/>
    </source>
</evidence>
<dbReference type="EMBL" id="PZQS01000006">
    <property type="protein sequence ID" value="PVD28818.1"/>
    <property type="molecule type" value="Genomic_DNA"/>
</dbReference>
<dbReference type="OrthoDB" id="29853at2759"/>
<dbReference type="GO" id="GO:0051301">
    <property type="term" value="P:cell division"/>
    <property type="evidence" value="ECO:0007669"/>
    <property type="project" value="UniProtKB-KW"/>
</dbReference>
<evidence type="ECO:0000256" key="6">
    <source>
        <dbReference type="ARBA" id="ARBA00014513"/>
    </source>
</evidence>
<dbReference type="FunFam" id="1.20.1260.60:FF:000001">
    <property type="entry name" value="IST1 homolog isoform X1"/>
    <property type="match status" value="1"/>
</dbReference>
<evidence type="ECO:0000256" key="5">
    <source>
        <dbReference type="ARBA" id="ARBA00005536"/>
    </source>
</evidence>
<dbReference type="GO" id="GO:0015031">
    <property type="term" value="P:protein transport"/>
    <property type="evidence" value="ECO:0007669"/>
    <property type="project" value="InterPro"/>
</dbReference>
<evidence type="ECO:0000256" key="11">
    <source>
        <dbReference type="ARBA" id="ARBA00023242"/>
    </source>
</evidence>
<keyword evidence="9" id="KW-0132">Cell division</keyword>
<name>A0A2T7P5X9_POMCA</name>
<dbReference type="GO" id="GO:0030496">
    <property type="term" value="C:midbody"/>
    <property type="evidence" value="ECO:0007669"/>
    <property type="project" value="UniProtKB-SubCell"/>
</dbReference>
<dbReference type="Gene3D" id="1.20.1260.60">
    <property type="entry name" value="Vacuolar protein sorting-associated protein Ist1"/>
    <property type="match status" value="1"/>
</dbReference>
<evidence type="ECO:0000256" key="13">
    <source>
        <dbReference type="ARBA" id="ARBA00023329"/>
    </source>
</evidence>
<evidence type="ECO:0000256" key="1">
    <source>
        <dbReference type="ARBA" id="ARBA00004214"/>
    </source>
</evidence>
<dbReference type="PANTHER" id="PTHR12161">
    <property type="entry name" value="IST1 FAMILY MEMBER"/>
    <property type="match status" value="1"/>
</dbReference>
<dbReference type="GO" id="GO:0005813">
    <property type="term" value="C:centrosome"/>
    <property type="evidence" value="ECO:0007669"/>
    <property type="project" value="UniProtKB-SubCell"/>
</dbReference>
<gene>
    <name evidence="18" type="ORF">C0Q70_11413</name>
</gene>
<evidence type="ECO:0000256" key="2">
    <source>
        <dbReference type="ARBA" id="ARBA00004259"/>
    </source>
</evidence>
<comment type="caution">
    <text evidence="18">The sequence shown here is derived from an EMBL/GenBank/DDBJ whole genome shotgun (WGS) entry which is preliminary data.</text>
</comment>
<evidence type="ECO:0000256" key="9">
    <source>
        <dbReference type="ARBA" id="ARBA00022618"/>
    </source>
</evidence>
<evidence type="ECO:0000256" key="17">
    <source>
        <dbReference type="SAM" id="MobiDB-lite"/>
    </source>
</evidence>
<evidence type="ECO:0000256" key="10">
    <source>
        <dbReference type="ARBA" id="ARBA00023212"/>
    </source>
</evidence>
<dbReference type="AlphaFoldDB" id="A0A2T7P5X9"/>
<keyword evidence="7" id="KW-0963">Cytoplasm</keyword>
<keyword evidence="19" id="KW-1185">Reference proteome</keyword>
<evidence type="ECO:0000256" key="8">
    <source>
        <dbReference type="ARBA" id="ARBA00022553"/>
    </source>
</evidence>
<comment type="function">
    <text evidence="15">ESCRT-III-like protein involved in cytokinesis, nuclear envelope reassembly and endosomal tubulation. Is required for efficient abscission during cytokinesis. Involved in recruiting VPS4A and/or VPS4B to the midbody of dividing cells. During late anaphase, involved in nuclear envelope reassembly and mitotic spindle disassembly together with the ESCRT-III complex: IST1 acts by mediating the recruitment of SPAST to the nuclear membrane, leading to microtubule severing. Recruited to the reforming nuclear envelope (NE) during anaphase by LEMD2. Regulates early endosomal tubulation together with the ESCRT-III complex by mediating the recruitment of SPAST.</text>
</comment>
<comment type="similarity">
    <text evidence="5">Belongs to the IST1 family.</text>
</comment>
<keyword evidence="8" id="KW-0597">Phosphoprotein</keyword>
<keyword evidence="11" id="KW-0539">Nucleus</keyword>
<evidence type="ECO:0000256" key="15">
    <source>
        <dbReference type="ARBA" id="ARBA00046124"/>
    </source>
</evidence>
<comment type="subunit">
    <text evidence="16">Interacts with CHMP1A, CHMP1B, VPS4A and VTA1. Interacts with SPAST, STAMBP, and USP8. May interact with VPS37B. May associate with the ESCRT-I complex. Interacts with MITD1, in competition with VSP4. Interacts with SPART (via MIT domain); leading to the recruitment of SPART to midbodies. Interacts with SPAST.</text>
</comment>
<dbReference type="Proteomes" id="UP000245119">
    <property type="component" value="Linkage Group LG6"/>
</dbReference>
<evidence type="ECO:0000256" key="12">
    <source>
        <dbReference type="ARBA" id="ARBA00023306"/>
    </source>
</evidence>
<accession>A0A2T7P5X9</accession>
<keyword evidence="12" id="KW-0131">Cell cycle</keyword>
<dbReference type="GO" id="GO:0031410">
    <property type="term" value="C:cytoplasmic vesicle"/>
    <property type="evidence" value="ECO:0007669"/>
    <property type="project" value="UniProtKB-SubCell"/>
</dbReference>
<keyword evidence="13" id="KW-0968">Cytoplasmic vesicle</keyword>
<sequence length="355" mass="38822">MFKSGPNYSKLKTNLRLTINRLKLLEKKKTEIALKSRKEIADYISGGKDDRARIRVEHIIREDYLVEAMELLEMYCDLLLARFGLIQTQKEIDPGLEEAIATLIWATPRLQTDVQELKSIADELTAKYGKEFGQQCRCNGLSNVSDKVMHKLSVQAPPKALVEKYMMEIAKAFNVPFVPDASVMAQDEVLLAENLLIDFDADKKGGGGGPSGGMRSPQPLPSTAPYPAAAAAPPIPSVGPIGSSPYPPSYNGHASKMSPPPNFNDLYDKPGNVYDNPNVYDHVKAPHFQPPPAGFRPGAAAQPPPKSEDVFPELPTVPTNSLPEISHTVGGTSAGGEDVDFDDLTRRFEALKKKK</sequence>